<dbReference type="AlphaFoldDB" id="A0A8X6YQB8"/>
<dbReference type="Pfam" id="PF14214">
    <property type="entry name" value="Helitron_like_N"/>
    <property type="match status" value="1"/>
</dbReference>
<proteinExistence type="predicted"/>
<evidence type="ECO:0000313" key="2">
    <source>
        <dbReference type="EMBL" id="GFY76062.1"/>
    </source>
</evidence>
<gene>
    <name evidence="2" type="primary">AVEN_154026_1</name>
    <name evidence="2" type="ORF">TNIN_31191</name>
</gene>
<dbReference type="InterPro" id="IPR025476">
    <property type="entry name" value="Helitron_helicase-like"/>
</dbReference>
<sequence length="175" mass="19962">MSHTLQKWLFGKKENAAYSYNLSIDYKSDASCTLGPMSITWQFCSVMKFKGETPGLCCSGGKVHLPVLKDPPESLHTLLSSDFIESERLRYIHCNQKKLRVEEYIHLRDAVVSEGNVSNVGQLIILPSSFTGRPRYMNECTQDAMTYVQNYGRPVTFSLRLLAILHGLRLQMNYF</sequence>
<organism evidence="2 3">
    <name type="scientific">Trichonephila inaurata madagascariensis</name>
    <dbReference type="NCBI Taxonomy" id="2747483"/>
    <lineage>
        <taxon>Eukaryota</taxon>
        <taxon>Metazoa</taxon>
        <taxon>Ecdysozoa</taxon>
        <taxon>Arthropoda</taxon>
        <taxon>Chelicerata</taxon>
        <taxon>Arachnida</taxon>
        <taxon>Araneae</taxon>
        <taxon>Araneomorphae</taxon>
        <taxon>Entelegynae</taxon>
        <taxon>Araneoidea</taxon>
        <taxon>Nephilidae</taxon>
        <taxon>Trichonephila</taxon>
        <taxon>Trichonephila inaurata</taxon>
    </lineage>
</organism>
<dbReference type="OrthoDB" id="8040188at2759"/>
<protein>
    <submittedName>
        <fullName evidence="2">Helitron_like_N domain-containing protein</fullName>
    </submittedName>
</protein>
<feature type="domain" description="Helitron helicase-like" evidence="1">
    <location>
        <begin position="84"/>
        <end position="157"/>
    </location>
</feature>
<keyword evidence="3" id="KW-1185">Reference proteome</keyword>
<evidence type="ECO:0000313" key="3">
    <source>
        <dbReference type="Proteomes" id="UP000886998"/>
    </source>
</evidence>
<evidence type="ECO:0000259" key="1">
    <source>
        <dbReference type="Pfam" id="PF14214"/>
    </source>
</evidence>
<name>A0A8X6YQB8_9ARAC</name>
<accession>A0A8X6YQB8</accession>
<dbReference type="EMBL" id="BMAV01021745">
    <property type="protein sequence ID" value="GFY76062.1"/>
    <property type="molecule type" value="Genomic_DNA"/>
</dbReference>
<dbReference type="Proteomes" id="UP000886998">
    <property type="component" value="Unassembled WGS sequence"/>
</dbReference>
<reference evidence="2" key="1">
    <citation type="submission" date="2020-08" db="EMBL/GenBank/DDBJ databases">
        <title>Multicomponent nature underlies the extraordinary mechanical properties of spider dragline silk.</title>
        <authorList>
            <person name="Kono N."/>
            <person name="Nakamura H."/>
            <person name="Mori M."/>
            <person name="Yoshida Y."/>
            <person name="Ohtoshi R."/>
            <person name="Malay A.D."/>
            <person name="Moran D.A.P."/>
            <person name="Tomita M."/>
            <person name="Numata K."/>
            <person name="Arakawa K."/>
        </authorList>
    </citation>
    <scope>NUCLEOTIDE SEQUENCE</scope>
</reference>
<comment type="caution">
    <text evidence="2">The sequence shown here is derived from an EMBL/GenBank/DDBJ whole genome shotgun (WGS) entry which is preliminary data.</text>
</comment>